<name>A0A455ZEU3_9FLAO</name>
<dbReference type="EMBL" id="BK010601">
    <property type="protein sequence ID" value="DAC75195.1"/>
    <property type="molecule type" value="Genomic_DNA"/>
</dbReference>
<reference evidence="1" key="7">
    <citation type="journal article" date="2017" name="Sci. Rep.">
        <title>Genomic features, phylogenetic relationships, and comparative genomics of Elizabethkingia anophelis strain EM361-97 isolated in Taiwan.</title>
        <authorList>
            <person name="Lin J.N."/>
            <person name="Lai C.H."/>
            <person name="Yang C.H."/>
            <person name="Huang Y.H."/>
            <person name="Lin H.H."/>
        </authorList>
    </citation>
    <scope>NUCLEOTIDE SEQUENCE</scope>
</reference>
<sequence>MAQKNSPHFLIYFQAAYPHFCPKMLEVNPNLKVTELTFCAYLYLGFSTKEIAKYTFKAIKTVENNRYNIRKRLGLSPEEDLSVWLRHKGTL</sequence>
<reference evidence="1" key="3">
    <citation type="journal article" date="2016" name="Genome Announc.">
        <title>Complete Genome Sequences of Four Strains from the 2015-2016 Elizabethkingia anophelis Outbreak.</title>
        <authorList>
            <person name="Nicholson A.C."/>
            <person name="Whitney A.M."/>
            <person name="Emery B.D."/>
            <person name="Bell M.E."/>
            <person name="Gartin J.T."/>
            <person name="Humrighouse B.W."/>
            <person name="Loparev V.N."/>
            <person name="Batra D."/>
            <person name="Sheth M."/>
            <person name="Rowe L.A."/>
            <person name="Juieng P."/>
            <person name="Knipe K."/>
            <person name="Gulvik C."/>
            <person name="McQuiston J.R."/>
        </authorList>
    </citation>
    <scope>NUCLEOTIDE SEQUENCE</scope>
</reference>
<organism evidence="1">
    <name type="scientific">Elizabethkingia anophelis</name>
    <dbReference type="NCBI Taxonomy" id="1117645"/>
    <lineage>
        <taxon>Bacteria</taxon>
        <taxon>Pseudomonadati</taxon>
        <taxon>Bacteroidota</taxon>
        <taxon>Flavobacteriia</taxon>
        <taxon>Flavobacteriales</taxon>
        <taxon>Weeksellaceae</taxon>
        <taxon>Elizabethkingia</taxon>
    </lineage>
</organism>
<reference evidence="1" key="4">
    <citation type="journal article" date="2016" name="Sci. Rep.">
        <title>Genomic epidemiology and global diversity of the emerging bacterial pathogen Elizabethkingia anophelis.</title>
        <authorList>
            <person name="Breurec S."/>
            <person name="Criscuolo A."/>
            <person name="Diancourt L."/>
            <person name="Rendueles O."/>
            <person name="Vandenbogaert M."/>
            <person name="Passet V."/>
            <person name="Caro V."/>
            <person name="Rocha E.P."/>
            <person name="Touchon M."/>
            <person name="Brisse S."/>
        </authorList>
    </citation>
    <scope>NUCLEOTIDE SEQUENCE</scope>
</reference>
<reference evidence="1" key="1">
    <citation type="journal article" date="2014" name="Genome Biol. Evol.">
        <title>Comparative genomic analysis of malaria mosquito vector-associated novel pathogen Elizabethkingia anophelis.</title>
        <authorList>
            <person name="Teo J."/>
            <person name="Tan S.Y."/>
            <person name="Liu Y."/>
            <person name="Tay M."/>
            <person name="Ding Y."/>
            <person name="Li Y."/>
            <person name="Kjelleberg S."/>
            <person name="Givskov M."/>
            <person name="Lin R.T."/>
            <person name="Yang L."/>
        </authorList>
    </citation>
    <scope>NUCLEOTIDE SEQUENCE</scope>
</reference>
<reference evidence="1" key="5">
    <citation type="journal article" date="2017" name="Genome Announc.">
        <title>Complete Circularized Genome Sequences of Four Strains of Elizabethkingia anophelis, Including Two Novel Strains Isolated from Wild-Caught Anopheles sinensis.</title>
        <authorList>
            <person name="Pei D."/>
            <person name="Nicholson A.C."/>
            <person name="Jiang J."/>
            <person name="Chen H."/>
            <person name="Whitney A.M."/>
            <person name="Villarma A."/>
            <person name="Bell M."/>
            <person name="Humrighouse B."/>
            <person name="Rowe L.A."/>
            <person name="Sheth M."/>
            <person name="Batra D."/>
            <person name="Juieng P."/>
            <person name="Loparev V.N."/>
            <person name="McQuiston J.R."/>
            <person name="Lan Y."/>
            <person name="Ma Y."/>
            <person name="Xu J."/>
        </authorList>
    </citation>
    <scope>NUCLEOTIDE SEQUENCE</scope>
</reference>
<reference evidence="1" key="8">
    <citation type="journal article" date="2018" name="J. ISSAAS">
        <title>In Silico Identification of Three Types of Integrative and Conjugative Elements (ICEs) in Elizabethkingia anophelis Strains Isolated from Around the World.</title>
        <authorList>
            <person name="Xu J."/>
            <person name="Pei D."/>
            <person name="Nicholson A."/>
            <person name="Lan Y."/>
            <person name="Xia Q."/>
        </authorList>
    </citation>
    <scope>NUCLEOTIDE SEQUENCE</scope>
</reference>
<evidence type="ECO:0000313" key="1">
    <source>
        <dbReference type="EMBL" id="DAC75195.1"/>
    </source>
</evidence>
<dbReference type="AlphaFoldDB" id="A0A455ZEU3"/>
<dbReference type="Gene3D" id="1.10.10.10">
    <property type="entry name" value="Winged helix-like DNA-binding domain superfamily/Winged helix DNA-binding domain"/>
    <property type="match status" value="1"/>
</dbReference>
<accession>A0A455ZEU3</accession>
<reference evidence="1" key="2">
    <citation type="journal article" date="2014" name="PLoS ONE">
        <title>Insights from the genome annotation of Elizabethkingia anophelis from the malaria vector Anopheles gambiae.</title>
        <authorList>
            <person name="Kukutla P."/>
            <person name="Lindberg B.G."/>
            <person name="Pei D."/>
            <person name="Rayl M."/>
            <person name="Yu W."/>
            <person name="Steritz M."/>
            <person name="Faye I."/>
            <person name="Xu J."/>
        </authorList>
    </citation>
    <scope>NUCLEOTIDE SEQUENCE</scope>
</reference>
<dbReference type="InterPro" id="IPR036388">
    <property type="entry name" value="WH-like_DNA-bd_sf"/>
</dbReference>
<dbReference type="GO" id="GO:0003677">
    <property type="term" value="F:DNA binding"/>
    <property type="evidence" value="ECO:0007669"/>
    <property type="project" value="InterPro"/>
</dbReference>
<dbReference type="InterPro" id="IPR016032">
    <property type="entry name" value="Sig_transdc_resp-reg_C-effctor"/>
</dbReference>
<protein>
    <submittedName>
        <fullName evidence="1">Uncharacterized protein</fullName>
    </submittedName>
</protein>
<gene>
    <name evidence="1" type="primary">ICEEaII(7)_F3543_43800_43525</name>
</gene>
<proteinExistence type="predicted"/>
<reference evidence="1" key="6">
    <citation type="journal article" date="2017" name="Nat. Commun.">
        <title>Evolutionary dynamics and genomic features of the Elizabethkingia anophelis 2015 to 2016 Wisconsin outbreak strain.</title>
        <authorList>
            <person name="Perrin A."/>
            <person name="Larsonneur E."/>
            <person name="Nicholson A.C."/>
            <person name="Edwards D.J."/>
            <person name="Gundlach K.M."/>
            <person name="Whitney A.M."/>
            <person name="Gulvik C.A."/>
            <person name="Bell M.E."/>
            <person name="Rendueles O."/>
            <person name="Cury J."/>
            <person name="Hugon P."/>
            <person name="Clermont D."/>
            <person name="Enouf V."/>
            <person name="Loparev V."/>
            <person name="Juieng P."/>
            <person name="Monson T."/>
            <person name="Warshauer D."/>
            <person name="Elbadawi L.I."/>
            <person name="Walters M.S."/>
            <person name="Crist M.B."/>
            <person name="Noble-Wang J."/>
            <person name="Borlaug G."/>
            <person name="Rocha E.P.C."/>
            <person name="Criscuolo A."/>
            <person name="Touchon M."/>
            <person name="Davis J.P."/>
            <person name="Holt K.E."/>
            <person name="McQuiston J.R."/>
            <person name="Brisse S."/>
        </authorList>
    </citation>
    <scope>NUCLEOTIDE SEQUENCE</scope>
</reference>
<dbReference type="GO" id="GO:0006355">
    <property type="term" value="P:regulation of DNA-templated transcription"/>
    <property type="evidence" value="ECO:0007669"/>
    <property type="project" value="InterPro"/>
</dbReference>
<dbReference type="SUPFAM" id="SSF46894">
    <property type="entry name" value="C-terminal effector domain of the bipartite response regulators"/>
    <property type="match status" value="1"/>
</dbReference>